<feature type="transmembrane region" description="Helical" evidence="1">
    <location>
        <begin position="20"/>
        <end position="39"/>
    </location>
</feature>
<dbReference type="RefSeq" id="YP_009392041.1">
    <property type="nucleotide sequence ID" value="NC_035261.1"/>
</dbReference>
<keyword evidence="1" id="KW-0812">Transmembrane</keyword>
<name>A0A1Z1M2U7_9FLOR</name>
<gene>
    <name evidence="2" type="primary">ConsOrf4</name>
</gene>
<geneLocation type="chloroplast" evidence="2"/>
<dbReference type="AlphaFoldDB" id="A0A1Z1M2U7"/>
<proteinExistence type="predicted"/>
<evidence type="ECO:0000313" key="2">
    <source>
        <dbReference type="EMBL" id="ARW60389.1"/>
    </source>
</evidence>
<protein>
    <recommendedName>
        <fullName evidence="3">Transmembrane protein</fullName>
    </recommendedName>
</protein>
<keyword evidence="2" id="KW-0150">Chloroplast</keyword>
<keyword evidence="1" id="KW-1133">Transmembrane helix</keyword>
<keyword evidence="1" id="KW-0472">Membrane</keyword>
<keyword evidence="2" id="KW-0934">Plastid</keyword>
<feature type="transmembrane region" description="Helical" evidence="1">
    <location>
        <begin position="46"/>
        <end position="67"/>
    </location>
</feature>
<feature type="transmembrane region" description="Helical" evidence="1">
    <location>
        <begin position="141"/>
        <end position="159"/>
    </location>
</feature>
<evidence type="ECO:0000256" key="1">
    <source>
        <dbReference type="SAM" id="Phobius"/>
    </source>
</evidence>
<organism evidence="2">
    <name type="scientific">Periphykon beckeri</name>
    <dbReference type="NCBI Taxonomy" id="2006982"/>
    <lineage>
        <taxon>Eukaryota</taxon>
        <taxon>Rhodophyta</taxon>
        <taxon>Florideophyceae</taxon>
        <taxon>Rhodymeniophycidae</taxon>
        <taxon>Ceramiales</taxon>
        <taxon>Rhodomelaceae</taxon>
        <taxon>Periphykon</taxon>
    </lineage>
</organism>
<sequence length="264" mass="31868">MNFLYYITSIIYIDLNFNRYYKQYVYLLILNSLVILLFLPYLSIKVLVFITIFIQVIMMLVFRNLYIIKLIKIFKKIIYFSLLIIMFDYCIKDKYNEHQSISNISIIYYLRIKILSCTKIYACKISIYLLCYTIYKYLKQIIILNGIYILTFYTILIFIKSETIQKAILITYITINKLQVRLYNTIILNITVSNQILEKTVEYTNNIWVGTQIKNSICTKTFITYISYYINKLYNQLVHYESHLNITLLTRYTQNKFNTKIYID</sequence>
<accession>A0A1Z1M2U7</accession>
<reference evidence="2" key="1">
    <citation type="journal article" date="2017" name="J. Phycol.">
        <title>Analysis of chloroplast genomes and a supermatrix inform reclassification of the Rhodomelaceae (Rhodophyta).</title>
        <authorList>
            <person name="Diaz-Tapia P."/>
            <person name="Maggs C.A."/>
            <person name="West J.A."/>
            <person name="Verbruggen H."/>
        </authorList>
    </citation>
    <scope>NUCLEOTIDE SEQUENCE</scope>
    <source>
        <strain evidence="2">JH1427</strain>
    </source>
</reference>
<dbReference type="GeneID" id="33353513"/>
<evidence type="ECO:0008006" key="3">
    <source>
        <dbReference type="Google" id="ProtNLM"/>
    </source>
</evidence>
<dbReference type="EMBL" id="MF101413">
    <property type="protein sequence ID" value="ARW60389.1"/>
    <property type="molecule type" value="Genomic_DNA"/>
</dbReference>